<evidence type="ECO:0000313" key="1">
    <source>
        <dbReference type="EMBL" id="GAH11376.1"/>
    </source>
</evidence>
<comment type="caution">
    <text evidence="1">The sequence shown here is derived from an EMBL/GenBank/DDBJ whole genome shotgun (WGS) entry which is preliminary data.</text>
</comment>
<proteinExistence type="predicted"/>
<name>X1CSE5_9ZZZZ</name>
<organism evidence="1">
    <name type="scientific">marine sediment metagenome</name>
    <dbReference type="NCBI Taxonomy" id="412755"/>
    <lineage>
        <taxon>unclassified sequences</taxon>
        <taxon>metagenomes</taxon>
        <taxon>ecological metagenomes</taxon>
    </lineage>
</organism>
<accession>X1CSE5</accession>
<dbReference type="EMBL" id="BART01029843">
    <property type="protein sequence ID" value="GAH11376.1"/>
    <property type="molecule type" value="Genomic_DNA"/>
</dbReference>
<protein>
    <submittedName>
        <fullName evidence="1">Uncharacterized protein</fullName>
    </submittedName>
</protein>
<reference evidence="1" key="1">
    <citation type="journal article" date="2014" name="Front. Microbiol.">
        <title>High frequency of phylogenetically diverse reductive dehalogenase-homologous genes in deep subseafloor sedimentary metagenomes.</title>
        <authorList>
            <person name="Kawai M."/>
            <person name="Futagami T."/>
            <person name="Toyoda A."/>
            <person name="Takaki Y."/>
            <person name="Nishi S."/>
            <person name="Hori S."/>
            <person name="Arai W."/>
            <person name="Tsubouchi T."/>
            <person name="Morono Y."/>
            <person name="Uchiyama I."/>
            <person name="Ito T."/>
            <person name="Fujiyama A."/>
            <person name="Inagaki F."/>
            <person name="Takami H."/>
        </authorList>
    </citation>
    <scope>NUCLEOTIDE SEQUENCE</scope>
    <source>
        <strain evidence="1">Expedition CK06-06</strain>
    </source>
</reference>
<gene>
    <name evidence="1" type="ORF">S01H4_52267</name>
</gene>
<dbReference type="AlphaFoldDB" id="X1CSE5"/>
<sequence>MLDGDSYNQSFHWMLEQHYVNSENNEYENAEDLHKHGGILSRKIQERGPRRELVRRYKNRMRELVVEGKKDNEEYRLIVQDLADISTSRIAKTSLLKSF</sequence>